<proteinExistence type="predicted"/>
<reference evidence="1" key="1">
    <citation type="submission" date="2015-12" db="EMBL/GenBank/DDBJ databases">
        <title>Gene expression during late stages of embryo sac development: a critical building block for successful pollen-pistil interactions.</title>
        <authorList>
            <person name="Liu Y."/>
            <person name="Joly V."/>
            <person name="Sabar M."/>
            <person name="Matton D.P."/>
        </authorList>
    </citation>
    <scope>NUCLEOTIDE SEQUENCE</scope>
</reference>
<organism evidence="1">
    <name type="scientific">Solanum chacoense</name>
    <name type="common">Chaco potato</name>
    <dbReference type="NCBI Taxonomy" id="4108"/>
    <lineage>
        <taxon>Eukaryota</taxon>
        <taxon>Viridiplantae</taxon>
        <taxon>Streptophyta</taxon>
        <taxon>Embryophyta</taxon>
        <taxon>Tracheophyta</taxon>
        <taxon>Spermatophyta</taxon>
        <taxon>Magnoliopsida</taxon>
        <taxon>eudicotyledons</taxon>
        <taxon>Gunneridae</taxon>
        <taxon>Pentapetalae</taxon>
        <taxon>asterids</taxon>
        <taxon>lamiids</taxon>
        <taxon>Solanales</taxon>
        <taxon>Solanaceae</taxon>
        <taxon>Solanoideae</taxon>
        <taxon>Solaneae</taxon>
        <taxon>Solanum</taxon>
    </lineage>
</organism>
<name>A0A0V0GHL8_SOLCH</name>
<sequence>FKRKKSILLVPQLQETREHVFSFLLSAFICEAPHLVLNLNSRKSGIKPLPHSFQQIKNPKSLKP</sequence>
<feature type="non-terminal residue" evidence="1">
    <location>
        <position position="1"/>
    </location>
</feature>
<dbReference type="EMBL" id="GEDG01038146">
    <property type="protein sequence ID" value="JAP07740.1"/>
    <property type="molecule type" value="Transcribed_RNA"/>
</dbReference>
<dbReference type="AlphaFoldDB" id="A0A0V0GHL8"/>
<accession>A0A0V0GHL8</accession>
<protein>
    <submittedName>
        <fullName evidence="1">Putative ovule protein</fullName>
    </submittedName>
</protein>
<evidence type="ECO:0000313" key="1">
    <source>
        <dbReference type="EMBL" id="JAP07740.1"/>
    </source>
</evidence>